<name>A0A1G7YFX9_9FLAO</name>
<keyword evidence="2" id="KW-1185">Reference proteome</keyword>
<evidence type="ECO:0000313" key="2">
    <source>
        <dbReference type="Proteomes" id="UP000199274"/>
    </source>
</evidence>
<accession>A0A1G7YFX9</accession>
<dbReference type="EMBL" id="FNDB01000003">
    <property type="protein sequence ID" value="SDG95353.1"/>
    <property type="molecule type" value="Genomic_DNA"/>
</dbReference>
<dbReference type="RefSeq" id="WP_091255789.1">
    <property type="nucleotide sequence ID" value="NZ_FNDB01000003.1"/>
</dbReference>
<evidence type="ECO:0000313" key="1">
    <source>
        <dbReference type="EMBL" id="SDG95353.1"/>
    </source>
</evidence>
<dbReference type="AlphaFoldDB" id="A0A1G7YFX9"/>
<reference evidence="2" key="1">
    <citation type="submission" date="2016-10" db="EMBL/GenBank/DDBJ databases">
        <authorList>
            <person name="Varghese N."/>
            <person name="Submissions S."/>
        </authorList>
    </citation>
    <scope>NUCLEOTIDE SEQUENCE [LARGE SCALE GENOMIC DNA]</scope>
    <source>
        <strain evidence="2">CGMCC 1.2747</strain>
    </source>
</reference>
<dbReference type="Proteomes" id="UP000199274">
    <property type="component" value="Unassembled WGS sequence"/>
</dbReference>
<proteinExistence type="predicted"/>
<sequence>MRIFTKDEAESVTKYYSEILIGKPIMPPGNSNPYPISSLKTTKAEEGYLVKCLSKYMNKTMSKDLEIVISELNILPLDKFLSNLD</sequence>
<gene>
    <name evidence="1" type="ORF">SAMN04488062_103187</name>
</gene>
<protein>
    <submittedName>
        <fullName evidence="1">Uncharacterized protein</fullName>
    </submittedName>
</protein>
<organism evidence="1 2">
    <name type="scientific">Flavobacterium omnivorum</name>
    <dbReference type="NCBI Taxonomy" id="178355"/>
    <lineage>
        <taxon>Bacteria</taxon>
        <taxon>Pseudomonadati</taxon>
        <taxon>Bacteroidota</taxon>
        <taxon>Flavobacteriia</taxon>
        <taxon>Flavobacteriales</taxon>
        <taxon>Flavobacteriaceae</taxon>
        <taxon>Flavobacterium</taxon>
    </lineage>
</organism>